<dbReference type="InterPro" id="IPR008983">
    <property type="entry name" value="Tumour_necrosis_fac-like_dom"/>
</dbReference>
<keyword evidence="3 6" id="KW-0732">Signal</keyword>
<evidence type="ECO:0000313" key="10">
    <source>
        <dbReference type="Proteomes" id="UP000015101"/>
    </source>
</evidence>
<evidence type="ECO:0000256" key="6">
    <source>
        <dbReference type="SAM" id="SignalP"/>
    </source>
</evidence>
<dbReference type="Proteomes" id="UP000015101">
    <property type="component" value="Unassembled WGS sequence"/>
</dbReference>
<dbReference type="InParanoid" id="T1FSY3"/>
<sequence>MHSIICKLAVFVVLSSLAFQIGATSTDRNRSIKAPAHESTSKHKQNEKPTKIRAFSDDANSSIHSKPSDPVQVKTKNDSQNDEKSEQNSNQRQKNDHAKNMEMYQCIGLPGHPGVPGIQGIQGVPGVQGVQGLNGNPGINGRPGQKGEQGRRGHKGEKGDSGQMPLSDHSMISENKLQPKVAFSVTTEEHIDNSSDYRVVKFNIVHTNVGGHYDVATGKFTAPENGTYLIGMNGVSFDGQHVLLHLNQNGKRMFSAFDSSGCSCCDNRDPTLRQREGEFRCSGSASNTGILLLERGDKVWVQLSKGYGLHNVPYHNYASFYGYFLFSV</sequence>
<dbReference type="Gene3D" id="2.60.120.40">
    <property type="match status" value="1"/>
</dbReference>
<evidence type="ECO:0000256" key="1">
    <source>
        <dbReference type="ARBA" id="ARBA00004613"/>
    </source>
</evidence>
<dbReference type="PANTHER" id="PTHR15427">
    <property type="entry name" value="EMILIN ELASTIN MICROFIBRIL INTERFACE-LOCATED PROTEIN ELASTIN MICROFIBRIL INTERFACER"/>
    <property type="match status" value="1"/>
</dbReference>
<dbReference type="InterPro" id="IPR008160">
    <property type="entry name" value="Collagen"/>
</dbReference>
<evidence type="ECO:0000256" key="5">
    <source>
        <dbReference type="SAM" id="MobiDB-lite"/>
    </source>
</evidence>
<reference evidence="8 10" key="2">
    <citation type="journal article" date="2013" name="Nature">
        <title>Insights into bilaterian evolution from three spiralian genomes.</title>
        <authorList>
            <person name="Simakov O."/>
            <person name="Marletaz F."/>
            <person name="Cho S.J."/>
            <person name="Edsinger-Gonzales E."/>
            <person name="Havlak P."/>
            <person name="Hellsten U."/>
            <person name="Kuo D.H."/>
            <person name="Larsson T."/>
            <person name="Lv J."/>
            <person name="Arendt D."/>
            <person name="Savage R."/>
            <person name="Osoegawa K."/>
            <person name="de Jong P."/>
            <person name="Grimwood J."/>
            <person name="Chapman J.A."/>
            <person name="Shapiro H."/>
            <person name="Aerts A."/>
            <person name="Otillar R.P."/>
            <person name="Terry A.Y."/>
            <person name="Boore J.L."/>
            <person name="Grigoriev I.V."/>
            <person name="Lindberg D.R."/>
            <person name="Seaver E.C."/>
            <person name="Weisblat D.A."/>
            <person name="Putnam N.H."/>
            <person name="Rokhsar D.S."/>
        </authorList>
    </citation>
    <scope>NUCLEOTIDE SEQUENCE</scope>
</reference>
<dbReference type="SMART" id="SM00110">
    <property type="entry name" value="C1Q"/>
    <property type="match status" value="1"/>
</dbReference>
<evidence type="ECO:0000256" key="3">
    <source>
        <dbReference type="ARBA" id="ARBA00022729"/>
    </source>
</evidence>
<organism evidence="9 10">
    <name type="scientific">Helobdella robusta</name>
    <name type="common">Californian leech</name>
    <dbReference type="NCBI Taxonomy" id="6412"/>
    <lineage>
        <taxon>Eukaryota</taxon>
        <taxon>Metazoa</taxon>
        <taxon>Spiralia</taxon>
        <taxon>Lophotrochozoa</taxon>
        <taxon>Annelida</taxon>
        <taxon>Clitellata</taxon>
        <taxon>Hirudinea</taxon>
        <taxon>Rhynchobdellida</taxon>
        <taxon>Glossiphoniidae</taxon>
        <taxon>Helobdella</taxon>
    </lineage>
</organism>
<feature type="chain" id="PRO_5010980959" description="C1q domain-containing protein" evidence="6">
    <location>
        <begin position="24"/>
        <end position="328"/>
    </location>
</feature>
<dbReference type="PANTHER" id="PTHR15427:SF52">
    <property type="entry name" value="C1Q DOMAIN-CONTAINING PROTEIN"/>
    <property type="match status" value="1"/>
</dbReference>
<dbReference type="InterPro" id="IPR001073">
    <property type="entry name" value="C1q_dom"/>
</dbReference>
<dbReference type="EnsemblMetazoa" id="HelroT191389">
    <property type="protein sequence ID" value="HelroP191389"/>
    <property type="gene ID" value="HelroG191389"/>
</dbReference>
<feature type="signal peptide" evidence="6">
    <location>
        <begin position="1"/>
        <end position="23"/>
    </location>
</feature>
<dbReference type="GO" id="GO:0005576">
    <property type="term" value="C:extracellular region"/>
    <property type="evidence" value="ECO:0007669"/>
    <property type="project" value="UniProtKB-SubCell"/>
</dbReference>
<evidence type="ECO:0000313" key="8">
    <source>
        <dbReference type="EMBL" id="ESO05162.1"/>
    </source>
</evidence>
<name>T1FSY3_HELRO</name>
<feature type="domain" description="C1q" evidence="7">
    <location>
        <begin position="176"/>
        <end position="328"/>
    </location>
</feature>
<evidence type="ECO:0000256" key="4">
    <source>
        <dbReference type="ARBA" id="ARBA00023119"/>
    </source>
</evidence>
<dbReference type="EMBL" id="AMQM01003889">
    <property type="status" value="NOT_ANNOTATED_CDS"/>
    <property type="molecule type" value="Genomic_DNA"/>
</dbReference>
<proteinExistence type="predicted"/>
<protein>
    <recommendedName>
        <fullName evidence="7">C1q domain-containing protein</fullName>
    </recommendedName>
</protein>
<dbReference type="CTD" id="20211930"/>
<evidence type="ECO:0000313" key="9">
    <source>
        <dbReference type="EnsemblMetazoa" id="HelroP191389"/>
    </source>
</evidence>
<dbReference type="EMBL" id="KB096365">
    <property type="protein sequence ID" value="ESO05162.1"/>
    <property type="molecule type" value="Genomic_DNA"/>
</dbReference>
<feature type="compositionally biased region" description="Basic and acidic residues" evidence="5">
    <location>
        <begin position="75"/>
        <end position="86"/>
    </location>
</feature>
<dbReference type="GeneID" id="20211930"/>
<dbReference type="AlphaFoldDB" id="T1FSY3"/>
<keyword evidence="10" id="KW-1185">Reference proteome</keyword>
<evidence type="ECO:0000259" key="7">
    <source>
        <dbReference type="PROSITE" id="PS50871"/>
    </source>
</evidence>
<feature type="compositionally biased region" description="Low complexity" evidence="5">
    <location>
        <begin position="126"/>
        <end position="137"/>
    </location>
</feature>
<dbReference type="InterPro" id="IPR050392">
    <property type="entry name" value="Collagen/C1q_domain"/>
</dbReference>
<reference evidence="10" key="1">
    <citation type="submission" date="2012-12" db="EMBL/GenBank/DDBJ databases">
        <authorList>
            <person name="Hellsten U."/>
            <person name="Grimwood J."/>
            <person name="Chapman J.A."/>
            <person name="Shapiro H."/>
            <person name="Aerts A."/>
            <person name="Otillar R.P."/>
            <person name="Terry A.Y."/>
            <person name="Boore J.L."/>
            <person name="Simakov O."/>
            <person name="Marletaz F."/>
            <person name="Cho S.-J."/>
            <person name="Edsinger-Gonzales E."/>
            <person name="Havlak P."/>
            <person name="Kuo D.-H."/>
            <person name="Larsson T."/>
            <person name="Lv J."/>
            <person name="Arendt D."/>
            <person name="Savage R."/>
            <person name="Osoegawa K."/>
            <person name="de Jong P."/>
            <person name="Lindberg D.R."/>
            <person name="Seaver E.C."/>
            <person name="Weisblat D.A."/>
            <person name="Putnam N.H."/>
            <person name="Grigoriev I.V."/>
            <person name="Rokhsar D.S."/>
        </authorList>
    </citation>
    <scope>NUCLEOTIDE SEQUENCE</scope>
</reference>
<dbReference type="KEGG" id="hro:HELRODRAFT_191389"/>
<dbReference type="PROSITE" id="PS50871">
    <property type="entry name" value="C1Q"/>
    <property type="match status" value="1"/>
</dbReference>
<dbReference type="OMA" id="NDINEHY"/>
<dbReference type="Pfam" id="PF00386">
    <property type="entry name" value="C1q"/>
    <property type="match status" value="1"/>
</dbReference>
<dbReference type="HOGENOM" id="CLU_848040_0_0_1"/>
<keyword evidence="4" id="KW-0176">Collagen</keyword>
<feature type="region of interest" description="Disordered" evidence="5">
    <location>
        <begin position="24"/>
        <end position="96"/>
    </location>
</feature>
<feature type="compositionally biased region" description="Basic and acidic residues" evidence="5">
    <location>
        <begin position="27"/>
        <end position="56"/>
    </location>
</feature>
<keyword evidence="2" id="KW-0964">Secreted</keyword>
<gene>
    <name evidence="9" type="primary">20211930</name>
    <name evidence="8" type="ORF">HELRODRAFT_191389</name>
</gene>
<dbReference type="RefSeq" id="XP_009016477.1">
    <property type="nucleotide sequence ID" value="XM_009018229.1"/>
</dbReference>
<comment type="subcellular location">
    <subcellularLocation>
        <location evidence="1">Secreted</location>
    </subcellularLocation>
</comment>
<dbReference type="OrthoDB" id="6154955at2759"/>
<accession>T1FSY3</accession>
<feature type="compositionally biased region" description="Basic and acidic residues" evidence="5">
    <location>
        <begin position="148"/>
        <end position="160"/>
    </location>
</feature>
<dbReference type="Pfam" id="PF01391">
    <property type="entry name" value="Collagen"/>
    <property type="match status" value="1"/>
</dbReference>
<evidence type="ECO:0000256" key="2">
    <source>
        <dbReference type="ARBA" id="ARBA00022525"/>
    </source>
</evidence>
<dbReference type="eggNOG" id="ENOG502QUEA">
    <property type="taxonomic scope" value="Eukaryota"/>
</dbReference>
<reference evidence="9" key="3">
    <citation type="submission" date="2015-06" db="UniProtKB">
        <authorList>
            <consortium name="EnsemblMetazoa"/>
        </authorList>
    </citation>
    <scope>IDENTIFICATION</scope>
</reference>
<feature type="region of interest" description="Disordered" evidence="5">
    <location>
        <begin position="126"/>
        <end position="168"/>
    </location>
</feature>
<dbReference type="SUPFAM" id="SSF49842">
    <property type="entry name" value="TNF-like"/>
    <property type="match status" value="1"/>
</dbReference>